<proteinExistence type="predicted"/>
<gene>
    <name evidence="2" type="ORF">ACFPJ6_06260</name>
</gene>
<organism evidence="2 3">
    <name type="scientific">Aquipuribacter nitratireducens</name>
    <dbReference type="NCBI Taxonomy" id="650104"/>
    <lineage>
        <taxon>Bacteria</taxon>
        <taxon>Bacillati</taxon>
        <taxon>Actinomycetota</taxon>
        <taxon>Actinomycetes</taxon>
        <taxon>Micrococcales</taxon>
        <taxon>Intrasporangiaceae</taxon>
        <taxon>Aquipuribacter</taxon>
    </lineage>
</organism>
<feature type="domain" description="GAF" evidence="1">
    <location>
        <begin position="62"/>
        <end position="186"/>
    </location>
</feature>
<evidence type="ECO:0000313" key="2">
    <source>
        <dbReference type="EMBL" id="MFC5380387.1"/>
    </source>
</evidence>
<dbReference type="Pfam" id="PF01590">
    <property type="entry name" value="GAF"/>
    <property type="match status" value="1"/>
</dbReference>
<dbReference type="SUPFAM" id="SSF55781">
    <property type="entry name" value="GAF domain-like"/>
    <property type="match status" value="1"/>
</dbReference>
<comment type="caution">
    <text evidence="2">The sequence shown here is derived from an EMBL/GenBank/DDBJ whole genome shotgun (WGS) entry which is preliminary data.</text>
</comment>
<dbReference type="RefSeq" id="WP_340268352.1">
    <property type="nucleotide sequence ID" value="NZ_JBBEOG010000002.1"/>
</dbReference>
<evidence type="ECO:0000259" key="1">
    <source>
        <dbReference type="Pfam" id="PF01590"/>
    </source>
</evidence>
<dbReference type="Gene3D" id="3.30.450.40">
    <property type="match status" value="1"/>
</dbReference>
<dbReference type="InterPro" id="IPR029016">
    <property type="entry name" value="GAF-like_dom_sf"/>
</dbReference>
<protein>
    <submittedName>
        <fullName evidence="2">GAF domain-containing protein</fullName>
    </submittedName>
</protein>
<name>A0ABW0GL38_9MICO</name>
<accession>A0ABW0GL38</accession>
<dbReference type="Proteomes" id="UP001596122">
    <property type="component" value="Unassembled WGS sequence"/>
</dbReference>
<dbReference type="EMBL" id="JBHSLD010000007">
    <property type="protein sequence ID" value="MFC5380387.1"/>
    <property type="molecule type" value="Genomic_DNA"/>
</dbReference>
<reference evidence="3" key="1">
    <citation type="journal article" date="2019" name="Int. J. Syst. Evol. Microbiol.">
        <title>The Global Catalogue of Microorganisms (GCM) 10K type strain sequencing project: providing services to taxonomists for standard genome sequencing and annotation.</title>
        <authorList>
            <consortium name="The Broad Institute Genomics Platform"/>
            <consortium name="The Broad Institute Genome Sequencing Center for Infectious Disease"/>
            <person name="Wu L."/>
            <person name="Ma J."/>
        </authorList>
    </citation>
    <scope>NUCLEOTIDE SEQUENCE [LARGE SCALE GENOMIC DNA]</scope>
    <source>
        <strain evidence="3">CCUG 43114</strain>
    </source>
</reference>
<dbReference type="InterPro" id="IPR003018">
    <property type="entry name" value="GAF"/>
</dbReference>
<sequence length="399" mass="42694">MPDAAREPLDGPARPVVEESWQRCRALGVDPDHPDLDVDIDDGTLAELRREHPLSRAMPLLTRLLADDADAGHVLAVSDADGRLLHVVGDAGVRRRMAALGFTPGAVWDERHAGTNAPGTALAVDAPVQIVSGEHWATPVHPWSCSAAPVHDAEGRVVGAVDLTGGREVASRYALALVRAAVTAVEERLVQRPPAPPGGTAAGDRAPWLQLLGTDRPRLHVGERAVALTPRHAEILLLLSRQRSGVSGDVLAASLSEQLLSPVTVRAEVSRLRVVLRRALGADAVGTRPYRLLVPLRSDADDVAAAVARGAHRRALELYDGPLLPGSEAPVALSARHELEGTLRATVLTSGSTETVWRWASGPGDDDVEAWQRLVRELPYASPRRAQARARLEALRREP</sequence>
<evidence type="ECO:0000313" key="3">
    <source>
        <dbReference type="Proteomes" id="UP001596122"/>
    </source>
</evidence>
<keyword evidence="3" id="KW-1185">Reference proteome</keyword>